<feature type="transmembrane region" description="Helical" evidence="24">
    <location>
        <begin position="75"/>
        <end position="94"/>
    </location>
</feature>
<dbReference type="PANTHER" id="PTHR46382">
    <property type="entry name" value="PHOSPHATIDATE CYTIDYLYLTRANSFERASE"/>
    <property type="match status" value="1"/>
</dbReference>
<evidence type="ECO:0000313" key="26">
    <source>
        <dbReference type="Proteomes" id="UP000700815"/>
    </source>
</evidence>
<evidence type="ECO:0000256" key="4">
    <source>
        <dbReference type="ARBA" id="ARBA00005189"/>
    </source>
</evidence>
<evidence type="ECO:0000256" key="5">
    <source>
        <dbReference type="ARBA" id="ARBA00010185"/>
    </source>
</evidence>
<dbReference type="EMBL" id="JAHBBH010000019">
    <property type="protein sequence ID" value="MBW3092830.1"/>
    <property type="molecule type" value="Genomic_DNA"/>
</dbReference>
<comment type="pathway">
    <text evidence="4">Lipid metabolism.</text>
</comment>
<evidence type="ECO:0000256" key="2">
    <source>
        <dbReference type="ARBA" id="ARBA00004651"/>
    </source>
</evidence>
<evidence type="ECO:0000256" key="24">
    <source>
        <dbReference type="SAM" id="Phobius"/>
    </source>
</evidence>
<dbReference type="EC" id="2.7.7.41" evidence="6"/>
<comment type="subcellular location">
    <subcellularLocation>
        <location evidence="2">Cell membrane</location>
        <topology evidence="2">Multi-pass membrane protein</topology>
    </subcellularLocation>
</comment>
<keyword evidence="17" id="KW-1208">Phospholipid metabolism</keyword>
<comment type="similarity">
    <text evidence="5">Belongs to the CDS family.</text>
</comment>
<keyword evidence="15 24" id="KW-0472">Membrane</keyword>
<evidence type="ECO:0000256" key="23">
    <source>
        <dbReference type="ARBA" id="ARBA00033406"/>
    </source>
</evidence>
<keyword evidence="26" id="KW-1185">Reference proteome</keyword>
<evidence type="ECO:0000256" key="8">
    <source>
        <dbReference type="ARBA" id="ARBA00022475"/>
    </source>
</evidence>
<comment type="caution">
    <text evidence="25">The sequence shown here is derived from an EMBL/GenBank/DDBJ whole genome shotgun (WGS) entry which is preliminary data.</text>
</comment>
<evidence type="ECO:0000256" key="22">
    <source>
        <dbReference type="ARBA" id="ARBA00032743"/>
    </source>
</evidence>
<evidence type="ECO:0000256" key="6">
    <source>
        <dbReference type="ARBA" id="ARBA00012487"/>
    </source>
</evidence>
<reference evidence="25 26" key="1">
    <citation type="submission" date="2021-05" db="EMBL/GenBank/DDBJ databases">
        <title>Phylogenetic classification of ten novel species belonging to the genus Bifidobacterium comprising B. colchicus sp. nov., B. abeli sp. nov., B. bicoloris sp. nov., B. guerezis sp. nov., B. rosaliae sp. nov., B. santillanensis sp. nov., B. argentati sp. nov., B. amazzoni sp. nov., B. pluviali sp. nov., and B. pinnaculum sp. nov.</title>
        <authorList>
            <person name="Lugli G.A."/>
            <person name="Ruiz Garcia L."/>
            <person name="Margolles A."/>
            <person name="Ventura M."/>
        </authorList>
    </citation>
    <scope>NUCLEOTIDE SEQUENCE [LARGE SCALE GENOMIC DNA]</scope>
    <source>
        <strain evidence="25 26">82T10</strain>
    </source>
</reference>
<dbReference type="PANTHER" id="PTHR46382:SF1">
    <property type="entry name" value="PHOSPHATIDATE CYTIDYLYLTRANSFERASE"/>
    <property type="match status" value="1"/>
</dbReference>
<evidence type="ECO:0000256" key="11">
    <source>
        <dbReference type="ARBA" id="ARBA00022692"/>
    </source>
</evidence>
<comment type="catalytic activity">
    <reaction evidence="1">
        <text>a 1,2-diacyl-sn-glycero-3-phosphate + CTP + H(+) = a CDP-1,2-diacyl-sn-glycerol + diphosphate</text>
        <dbReference type="Rhea" id="RHEA:16229"/>
        <dbReference type="ChEBI" id="CHEBI:15378"/>
        <dbReference type="ChEBI" id="CHEBI:33019"/>
        <dbReference type="ChEBI" id="CHEBI:37563"/>
        <dbReference type="ChEBI" id="CHEBI:58332"/>
        <dbReference type="ChEBI" id="CHEBI:58608"/>
        <dbReference type="EC" id="2.7.7.41"/>
    </reaction>
</comment>
<feature type="transmembrane region" description="Helical" evidence="24">
    <location>
        <begin position="209"/>
        <end position="234"/>
    </location>
</feature>
<keyword evidence="11 24" id="KW-0812">Transmembrane</keyword>
<keyword evidence="14" id="KW-0443">Lipid metabolism</keyword>
<evidence type="ECO:0000256" key="15">
    <source>
        <dbReference type="ARBA" id="ARBA00023136"/>
    </source>
</evidence>
<keyword evidence="16" id="KW-0594">Phospholipid biosynthesis</keyword>
<feature type="transmembrane region" description="Helical" evidence="24">
    <location>
        <begin position="246"/>
        <end position="266"/>
    </location>
</feature>
<keyword evidence="9" id="KW-0444">Lipid biosynthesis</keyword>
<gene>
    <name evidence="25" type="ORF">KIH79_07815</name>
</gene>
<evidence type="ECO:0000256" key="9">
    <source>
        <dbReference type="ARBA" id="ARBA00022516"/>
    </source>
</evidence>
<keyword evidence="10 25" id="KW-0808">Transferase</keyword>
<evidence type="ECO:0000256" key="17">
    <source>
        <dbReference type="ARBA" id="ARBA00023264"/>
    </source>
</evidence>
<evidence type="ECO:0000256" key="21">
    <source>
        <dbReference type="ARBA" id="ARBA00032396"/>
    </source>
</evidence>
<organism evidence="25 26">
    <name type="scientific">Bifidobacterium miconis</name>
    <dbReference type="NCBI Taxonomy" id="2834435"/>
    <lineage>
        <taxon>Bacteria</taxon>
        <taxon>Bacillati</taxon>
        <taxon>Actinomycetota</taxon>
        <taxon>Actinomycetes</taxon>
        <taxon>Bifidobacteriales</taxon>
        <taxon>Bifidobacteriaceae</taxon>
        <taxon>Bifidobacterium</taxon>
    </lineage>
</organism>
<keyword evidence="8" id="KW-1003">Cell membrane</keyword>
<evidence type="ECO:0000256" key="14">
    <source>
        <dbReference type="ARBA" id="ARBA00023098"/>
    </source>
</evidence>
<dbReference type="RefSeq" id="WP_219058877.1">
    <property type="nucleotide sequence ID" value="NZ_JAHBBH010000019.1"/>
</dbReference>
<comment type="pathway">
    <text evidence="3">Phospholipid metabolism; CDP-diacylglycerol biosynthesis; CDP-diacylglycerol from sn-glycerol 3-phosphate: step 3/3.</text>
</comment>
<feature type="transmembrane region" description="Helical" evidence="24">
    <location>
        <begin position="30"/>
        <end position="63"/>
    </location>
</feature>
<evidence type="ECO:0000256" key="3">
    <source>
        <dbReference type="ARBA" id="ARBA00005119"/>
    </source>
</evidence>
<keyword evidence="12 25" id="KW-0548">Nucleotidyltransferase</keyword>
<feature type="transmembrane region" description="Helical" evidence="24">
    <location>
        <begin position="278"/>
        <end position="302"/>
    </location>
</feature>
<accession>A0ABS6WGG6</accession>
<evidence type="ECO:0000256" key="20">
    <source>
        <dbReference type="ARBA" id="ARBA00032253"/>
    </source>
</evidence>
<protein>
    <recommendedName>
        <fullName evidence="7">Phosphatidate cytidylyltransferase</fullName>
        <ecNumber evidence="6">2.7.7.41</ecNumber>
    </recommendedName>
    <alternativeName>
        <fullName evidence="20">CDP-DAG synthase</fullName>
    </alternativeName>
    <alternativeName>
        <fullName evidence="22">CDP-DG synthase</fullName>
    </alternativeName>
    <alternativeName>
        <fullName evidence="18">CDP-diacylglycerol synthase</fullName>
    </alternativeName>
    <alternativeName>
        <fullName evidence="21">CDP-diglyceride pyrophosphorylase</fullName>
    </alternativeName>
    <alternativeName>
        <fullName evidence="23">CDP-diglyceride synthase</fullName>
    </alternativeName>
    <alternativeName>
        <fullName evidence="19">CTP:phosphatidate cytidylyltransferase</fullName>
    </alternativeName>
</protein>
<evidence type="ECO:0000256" key="7">
    <source>
        <dbReference type="ARBA" id="ARBA00019373"/>
    </source>
</evidence>
<feature type="transmembrane region" description="Helical" evidence="24">
    <location>
        <begin position="180"/>
        <end position="203"/>
    </location>
</feature>
<dbReference type="GO" id="GO:0004605">
    <property type="term" value="F:phosphatidate cytidylyltransferase activity"/>
    <property type="evidence" value="ECO:0007669"/>
    <property type="project" value="UniProtKB-EC"/>
</dbReference>
<name>A0ABS6WGG6_9BIFI</name>
<evidence type="ECO:0000256" key="16">
    <source>
        <dbReference type="ARBA" id="ARBA00023209"/>
    </source>
</evidence>
<proteinExistence type="inferred from homology"/>
<keyword evidence="13 24" id="KW-1133">Transmembrane helix</keyword>
<sequence>MESREQREKEAEEAIDAINKKTGRNMPQAIGTAAVLIALIIACLLISIDLFVALIVVFMVLALWELRVDFATAGLHIPVIMLWCCSAATLVATYLAPHHIVAMAMGITASAVLVAVAASAKMSVGNRLSTAVAASAKMSVGNRLSTAVAAKLAHTDAGARLESSFNHEGGEQHHSRLGHVAVSLFTVLYIPLLGSCLIIPLTFNGHPVAHAIMLVFLPALSDTGGLFAGAWLGRHKLSPRISPKKSVEGLIGSMLFAMAGAFAVFACTYDSSLWTTRWWVPVAAGIMIGVVGTFGDLCASMLKRDIGIKDMGHLLKGHGGVMDRIDSILLSAPFTCLLLWATGL</sequence>
<evidence type="ECO:0000256" key="13">
    <source>
        <dbReference type="ARBA" id="ARBA00022989"/>
    </source>
</evidence>
<evidence type="ECO:0000256" key="10">
    <source>
        <dbReference type="ARBA" id="ARBA00022679"/>
    </source>
</evidence>
<evidence type="ECO:0000256" key="18">
    <source>
        <dbReference type="ARBA" id="ARBA00029893"/>
    </source>
</evidence>
<evidence type="ECO:0000256" key="1">
    <source>
        <dbReference type="ARBA" id="ARBA00001698"/>
    </source>
</evidence>
<evidence type="ECO:0000256" key="12">
    <source>
        <dbReference type="ARBA" id="ARBA00022695"/>
    </source>
</evidence>
<dbReference type="Proteomes" id="UP000700815">
    <property type="component" value="Unassembled WGS sequence"/>
</dbReference>
<dbReference type="Pfam" id="PF01148">
    <property type="entry name" value="CTP_transf_1"/>
    <property type="match status" value="1"/>
</dbReference>
<evidence type="ECO:0000256" key="19">
    <source>
        <dbReference type="ARBA" id="ARBA00031825"/>
    </source>
</evidence>
<evidence type="ECO:0000313" key="25">
    <source>
        <dbReference type="EMBL" id="MBW3092830.1"/>
    </source>
</evidence>